<dbReference type="PANTHER" id="PTHR43149">
    <property type="entry name" value="ENOYL-COA HYDRATASE"/>
    <property type="match status" value="1"/>
</dbReference>
<comment type="caution">
    <text evidence="2">The sequence shown here is derived from an EMBL/GenBank/DDBJ whole genome shotgun (WGS) entry which is preliminary data.</text>
</comment>
<dbReference type="EMBL" id="BSNC01000006">
    <property type="protein sequence ID" value="GLP97221.1"/>
    <property type="molecule type" value="Genomic_DNA"/>
</dbReference>
<dbReference type="Proteomes" id="UP001161422">
    <property type="component" value="Unassembled WGS sequence"/>
</dbReference>
<dbReference type="NCBIfam" id="NF005699">
    <property type="entry name" value="PRK07509.1"/>
    <property type="match status" value="1"/>
</dbReference>
<dbReference type="CDD" id="cd06558">
    <property type="entry name" value="crotonase-like"/>
    <property type="match status" value="1"/>
</dbReference>
<dbReference type="AlphaFoldDB" id="A0AA37RXF6"/>
<gene>
    <name evidence="2" type="ORF">GCM10007895_25280</name>
</gene>
<dbReference type="RefSeq" id="WP_095504916.1">
    <property type="nucleotide sequence ID" value="NZ_BSNC01000006.1"/>
</dbReference>
<dbReference type="InterPro" id="IPR045002">
    <property type="entry name" value="Ech1-like"/>
</dbReference>
<accession>A0AA37RXF6</accession>
<dbReference type="PANTHER" id="PTHR43149:SF1">
    <property type="entry name" value="DELTA(3,5)-DELTA(2,4)-DIENOYL-COA ISOMERASE, MITOCHONDRIAL"/>
    <property type="match status" value="1"/>
</dbReference>
<keyword evidence="3" id="KW-1185">Reference proteome</keyword>
<proteinExistence type="inferred from homology"/>
<reference evidence="2" key="1">
    <citation type="journal article" date="2014" name="Int. J. Syst. Evol. Microbiol.">
        <title>Complete genome sequence of Corynebacterium casei LMG S-19264T (=DSM 44701T), isolated from a smear-ripened cheese.</title>
        <authorList>
            <consortium name="US DOE Joint Genome Institute (JGI-PGF)"/>
            <person name="Walter F."/>
            <person name="Albersmeier A."/>
            <person name="Kalinowski J."/>
            <person name="Ruckert C."/>
        </authorList>
    </citation>
    <scope>NUCLEOTIDE SEQUENCE</scope>
    <source>
        <strain evidence="2">NBRC 101628</strain>
    </source>
</reference>
<dbReference type="Gene3D" id="3.90.226.10">
    <property type="entry name" value="2-enoyl-CoA Hydratase, Chain A, domain 1"/>
    <property type="match status" value="1"/>
</dbReference>
<dbReference type="InterPro" id="IPR001753">
    <property type="entry name" value="Enoyl-CoA_hydra/iso"/>
</dbReference>
<name>A0AA37RXF6_9GAMM</name>
<evidence type="ECO:0000256" key="1">
    <source>
        <dbReference type="ARBA" id="ARBA00005254"/>
    </source>
</evidence>
<comment type="similarity">
    <text evidence="1">Belongs to the enoyl-CoA hydratase/isomerase family.</text>
</comment>
<protein>
    <submittedName>
        <fullName evidence="2">Enoyl-CoA hydratase</fullName>
    </submittedName>
</protein>
<evidence type="ECO:0000313" key="3">
    <source>
        <dbReference type="Proteomes" id="UP001161422"/>
    </source>
</evidence>
<dbReference type="GO" id="GO:0016853">
    <property type="term" value="F:isomerase activity"/>
    <property type="evidence" value="ECO:0007669"/>
    <property type="project" value="InterPro"/>
</dbReference>
<dbReference type="Pfam" id="PF00378">
    <property type="entry name" value="ECH_1"/>
    <property type="match status" value="1"/>
</dbReference>
<dbReference type="SUPFAM" id="SSF52096">
    <property type="entry name" value="ClpP/crotonase"/>
    <property type="match status" value="1"/>
</dbReference>
<sequence length="267" mass="29675">MSSEARVECEVTEGIAMVRLARSNKRNAMDFAMFEALASCAASLRRNREIRAVIVSGDGEDFSSGLDIKSVGNKPKLMLRLLAKWWPGQANLAQRAVDNWRLLPVPVIFVLHGRCWGGGMQLALGGDFRIAHPDTQLSIMESRWGLLPDMSGLTSLRAIMPLDKAMLITMTSEVLSAEQGLDFGLVTQVHPEPMQQALELARELSQKSPDALAAIKRVYQNRWFGSRSGLMAAETWNQIKLILGGNFKRAAARNQGKEVAFRPRQKW</sequence>
<reference evidence="2" key="2">
    <citation type="submission" date="2023-01" db="EMBL/GenBank/DDBJ databases">
        <title>Draft genome sequence of Paraferrimonas sedimenticola strain NBRC 101628.</title>
        <authorList>
            <person name="Sun Q."/>
            <person name="Mori K."/>
        </authorList>
    </citation>
    <scope>NUCLEOTIDE SEQUENCE</scope>
    <source>
        <strain evidence="2">NBRC 101628</strain>
    </source>
</reference>
<dbReference type="InterPro" id="IPR029045">
    <property type="entry name" value="ClpP/crotonase-like_dom_sf"/>
</dbReference>
<organism evidence="2 3">
    <name type="scientific">Paraferrimonas sedimenticola</name>
    <dbReference type="NCBI Taxonomy" id="375674"/>
    <lineage>
        <taxon>Bacteria</taxon>
        <taxon>Pseudomonadati</taxon>
        <taxon>Pseudomonadota</taxon>
        <taxon>Gammaproteobacteria</taxon>
        <taxon>Alteromonadales</taxon>
        <taxon>Ferrimonadaceae</taxon>
        <taxon>Paraferrimonas</taxon>
    </lineage>
</organism>
<evidence type="ECO:0000313" key="2">
    <source>
        <dbReference type="EMBL" id="GLP97221.1"/>
    </source>
</evidence>